<dbReference type="EMBL" id="JAJVCN010000004">
    <property type="protein sequence ID" value="MCE7010802.1"/>
    <property type="molecule type" value="Genomic_DNA"/>
</dbReference>
<evidence type="ECO:0000259" key="1">
    <source>
        <dbReference type="Pfam" id="PF00561"/>
    </source>
</evidence>
<evidence type="ECO:0000313" key="3">
    <source>
        <dbReference type="Proteomes" id="UP001521150"/>
    </source>
</evidence>
<dbReference type="Gene3D" id="3.40.50.1820">
    <property type="entry name" value="alpha/beta hydrolase"/>
    <property type="match status" value="1"/>
</dbReference>
<evidence type="ECO:0000313" key="2">
    <source>
        <dbReference type="EMBL" id="MCE7010802.1"/>
    </source>
</evidence>
<gene>
    <name evidence="2" type="ORF">LWC34_49575</name>
</gene>
<dbReference type="PRINTS" id="PR00111">
    <property type="entry name" value="ABHYDROLASE"/>
</dbReference>
<keyword evidence="3" id="KW-1185">Reference proteome</keyword>
<accession>A0ABS8ZT00</accession>
<dbReference type="Pfam" id="PF00561">
    <property type="entry name" value="Abhydrolase_1"/>
    <property type="match status" value="1"/>
</dbReference>
<keyword evidence="2" id="KW-0378">Hydrolase</keyword>
<dbReference type="RefSeq" id="WP_233733029.1">
    <property type="nucleotide sequence ID" value="NZ_JAJVCN010000004.1"/>
</dbReference>
<dbReference type="SUPFAM" id="SSF53474">
    <property type="entry name" value="alpha/beta-Hydrolases"/>
    <property type="match status" value="1"/>
</dbReference>
<dbReference type="PANTHER" id="PTHR43433:SF5">
    <property type="entry name" value="AB HYDROLASE-1 DOMAIN-CONTAINING PROTEIN"/>
    <property type="match status" value="1"/>
</dbReference>
<dbReference type="InterPro" id="IPR029058">
    <property type="entry name" value="AB_hydrolase_fold"/>
</dbReference>
<organism evidence="2 3">
    <name type="scientific">Kibdelosporangium philippinense</name>
    <dbReference type="NCBI Taxonomy" id="211113"/>
    <lineage>
        <taxon>Bacteria</taxon>
        <taxon>Bacillati</taxon>
        <taxon>Actinomycetota</taxon>
        <taxon>Actinomycetes</taxon>
        <taxon>Pseudonocardiales</taxon>
        <taxon>Pseudonocardiaceae</taxon>
        <taxon>Kibdelosporangium</taxon>
    </lineage>
</organism>
<name>A0ABS8ZT00_9PSEU</name>
<feature type="domain" description="AB hydrolase-1" evidence="1">
    <location>
        <begin position="33"/>
        <end position="265"/>
    </location>
</feature>
<sequence length="281" mass="31336">MTQYTHVTVPTQFVEADDVRFAYRRFGAETGTPLLFFQPFRGNMDLWDPAITDRLGEQRPIILFDNVGVGQTSGETPETIEEMADAAATFLGAIGVSKVDLLGFSLGGFVAQAFTLRHPELVRRIILAGTRPRGGIDEGADPEYVTVATRNEVPTVDDFLFLFFEQTPTSQAAGRAHWDRRHLRTVDRDVNTSQQTMKAQGVAAAEWAQVKGERYAELKKITQPTLVVNGKRDIMIPTINSYVLAQELPDAQLIIYPDTGHGSLFQYPELFVYHASHFLDS</sequence>
<dbReference type="GO" id="GO:0016787">
    <property type="term" value="F:hydrolase activity"/>
    <property type="evidence" value="ECO:0007669"/>
    <property type="project" value="UniProtKB-KW"/>
</dbReference>
<comment type="caution">
    <text evidence="2">The sequence shown here is derived from an EMBL/GenBank/DDBJ whole genome shotgun (WGS) entry which is preliminary data.</text>
</comment>
<dbReference type="PANTHER" id="PTHR43433">
    <property type="entry name" value="HYDROLASE, ALPHA/BETA FOLD FAMILY PROTEIN"/>
    <property type="match status" value="1"/>
</dbReference>
<dbReference type="InterPro" id="IPR050471">
    <property type="entry name" value="AB_hydrolase"/>
</dbReference>
<dbReference type="Proteomes" id="UP001521150">
    <property type="component" value="Unassembled WGS sequence"/>
</dbReference>
<dbReference type="InterPro" id="IPR000073">
    <property type="entry name" value="AB_hydrolase_1"/>
</dbReference>
<proteinExistence type="predicted"/>
<protein>
    <submittedName>
        <fullName evidence="2">Alpha/beta hydrolase</fullName>
    </submittedName>
</protein>
<reference evidence="2 3" key="1">
    <citation type="submission" date="2021-12" db="EMBL/GenBank/DDBJ databases">
        <title>Genome sequence of Kibdelosporangium philippinense ATCC 49844.</title>
        <authorList>
            <person name="Fedorov E.A."/>
            <person name="Omeragic M."/>
            <person name="Shalygina K.F."/>
            <person name="Maclea K.S."/>
        </authorList>
    </citation>
    <scope>NUCLEOTIDE SEQUENCE [LARGE SCALE GENOMIC DNA]</scope>
    <source>
        <strain evidence="2 3">ATCC 49844</strain>
    </source>
</reference>